<feature type="region of interest" description="Disordered" evidence="1">
    <location>
        <begin position="293"/>
        <end position="320"/>
    </location>
</feature>
<protein>
    <recommendedName>
        <fullName evidence="5">Extracellular membrane protein CFEM domain-containing protein</fullName>
    </recommendedName>
</protein>
<evidence type="ECO:0000313" key="4">
    <source>
        <dbReference type="Proteomes" id="UP000664132"/>
    </source>
</evidence>
<keyword evidence="2" id="KW-0732">Signal</keyword>
<feature type="compositionally biased region" description="Low complexity" evidence="1">
    <location>
        <begin position="171"/>
        <end position="181"/>
    </location>
</feature>
<feature type="compositionally biased region" description="Pro residues" evidence="1">
    <location>
        <begin position="133"/>
        <end position="170"/>
    </location>
</feature>
<sequence length="362" mass="37033">MAKRISLFSFLQIMTVGVYAGFQDHHAAIVARQGSTIIPDECSYVVLILSACQILSPGFVSLSPESKAPCLCYSDTAWAPDLFDGAIETCASWAQTAAPVDYPALVTYEGICTSIGDILSANAVPTPGMTTPVPVPQPQPATPSPTPTTPPPPPVLVTSPPVPTLTPTQPPASITPSPSSSDEGILVNSGCAFVGSALSFCDSVTPGFTSLLPEQMATCLCYSSTAWSPNGFDSPLSTCAEFIKTASPSDYPVLSSLEGFCTAVGDVINSGGSGPANTGKPLFNTDAPLLGFTPKSTSSGTTPSMTRSPGTAGGTPQPTTITLIPTTTANSSSNVRKSPLEGMLKNVLLGSLATILGLLVVL</sequence>
<evidence type="ECO:0000313" key="3">
    <source>
        <dbReference type="EMBL" id="KAG4420008.1"/>
    </source>
</evidence>
<accession>A0A8H7TJM9</accession>
<name>A0A8H7TJM9_9HELO</name>
<proteinExistence type="predicted"/>
<dbReference type="AlphaFoldDB" id="A0A8H7TJM9"/>
<evidence type="ECO:0008006" key="5">
    <source>
        <dbReference type="Google" id="ProtNLM"/>
    </source>
</evidence>
<evidence type="ECO:0000256" key="1">
    <source>
        <dbReference type="SAM" id="MobiDB-lite"/>
    </source>
</evidence>
<dbReference type="Proteomes" id="UP000664132">
    <property type="component" value="Unassembled WGS sequence"/>
</dbReference>
<dbReference type="PRINTS" id="PR01217">
    <property type="entry name" value="PRICHEXTENSN"/>
</dbReference>
<gene>
    <name evidence="3" type="ORF">IFR04_006859</name>
</gene>
<reference evidence="3" key="1">
    <citation type="submission" date="2021-02" db="EMBL/GenBank/DDBJ databases">
        <title>Genome sequence Cadophora malorum strain M34.</title>
        <authorList>
            <person name="Stefanovic E."/>
            <person name="Vu D."/>
            <person name="Scully C."/>
            <person name="Dijksterhuis J."/>
            <person name="Roader J."/>
            <person name="Houbraken J."/>
        </authorList>
    </citation>
    <scope>NUCLEOTIDE SEQUENCE</scope>
    <source>
        <strain evidence="3">M34</strain>
    </source>
</reference>
<feature type="signal peptide" evidence="2">
    <location>
        <begin position="1"/>
        <end position="20"/>
    </location>
</feature>
<feature type="region of interest" description="Disordered" evidence="1">
    <location>
        <begin position="129"/>
        <end position="181"/>
    </location>
</feature>
<dbReference type="EMBL" id="JAFJYH010000093">
    <property type="protein sequence ID" value="KAG4420008.1"/>
    <property type="molecule type" value="Genomic_DNA"/>
</dbReference>
<feature type="chain" id="PRO_5034150283" description="Extracellular membrane protein CFEM domain-containing protein" evidence="2">
    <location>
        <begin position="21"/>
        <end position="362"/>
    </location>
</feature>
<organism evidence="3 4">
    <name type="scientific">Cadophora malorum</name>
    <dbReference type="NCBI Taxonomy" id="108018"/>
    <lineage>
        <taxon>Eukaryota</taxon>
        <taxon>Fungi</taxon>
        <taxon>Dikarya</taxon>
        <taxon>Ascomycota</taxon>
        <taxon>Pezizomycotina</taxon>
        <taxon>Leotiomycetes</taxon>
        <taxon>Helotiales</taxon>
        <taxon>Ploettnerulaceae</taxon>
        <taxon>Cadophora</taxon>
    </lineage>
</organism>
<comment type="caution">
    <text evidence="3">The sequence shown here is derived from an EMBL/GenBank/DDBJ whole genome shotgun (WGS) entry which is preliminary data.</text>
</comment>
<keyword evidence="4" id="KW-1185">Reference proteome</keyword>
<dbReference type="OrthoDB" id="4153189at2759"/>
<evidence type="ECO:0000256" key="2">
    <source>
        <dbReference type="SAM" id="SignalP"/>
    </source>
</evidence>